<dbReference type="InterPro" id="IPR016024">
    <property type="entry name" value="ARM-type_fold"/>
</dbReference>
<evidence type="ECO:0000313" key="2">
    <source>
        <dbReference type="EMBL" id="QUC10590.1"/>
    </source>
</evidence>
<protein>
    <submittedName>
        <fullName evidence="2">NACHT domain-containing protein</fullName>
    </submittedName>
</protein>
<gene>
    <name evidence="2" type="ORF">J5A53_12535</name>
</gene>
<dbReference type="PANTHER" id="PTHR46844">
    <property type="entry name" value="SLR5058 PROTEIN"/>
    <property type="match status" value="1"/>
</dbReference>
<accession>A0AB37HSF7</accession>
<name>A0AB37HSF7_9ACTN</name>
<evidence type="ECO:0000313" key="3">
    <source>
        <dbReference type="Proteomes" id="UP000677180"/>
    </source>
</evidence>
<dbReference type="Proteomes" id="UP000677180">
    <property type="component" value="Chromosome"/>
</dbReference>
<evidence type="ECO:0000259" key="1">
    <source>
        <dbReference type="Pfam" id="PF05729"/>
    </source>
</evidence>
<dbReference type="EMBL" id="CP072385">
    <property type="protein sequence ID" value="QUC10590.1"/>
    <property type="molecule type" value="Genomic_DNA"/>
</dbReference>
<organism evidence="2 3">
    <name type="scientific">Arachnia propionica</name>
    <dbReference type="NCBI Taxonomy" id="1750"/>
    <lineage>
        <taxon>Bacteria</taxon>
        <taxon>Bacillati</taxon>
        <taxon>Actinomycetota</taxon>
        <taxon>Actinomycetes</taxon>
        <taxon>Propionibacteriales</taxon>
        <taxon>Propionibacteriaceae</taxon>
        <taxon>Arachnia</taxon>
    </lineage>
</organism>
<dbReference type="Pfam" id="PF05729">
    <property type="entry name" value="NACHT"/>
    <property type="match status" value="1"/>
</dbReference>
<reference evidence="2" key="1">
    <citation type="submission" date="2021-03" db="EMBL/GenBank/DDBJ databases">
        <title>Human Oral Microbial Genomes.</title>
        <authorList>
            <person name="Johnston C.D."/>
            <person name="Chen T."/>
            <person name="Dewhirst F.E."/>
        </authorList>
    </citation>
    <scope>NUCLEOTIDE SEQUENCE</scope>
    <source>
        <strain evidence="2">F0714</strain>
    </source>
</reference>
<proteinExistence type="predicted"/>
<dbReference type="InterPro" id="IPR027417">
    <property type="entry name" value="P-loop_NTPase"/>
</dbReference>
<dbReference type="Gene3D" id="3.40.50.300">
    <property type="entry name" value="P-loop containing nucleotide triphosphate hydrolases"/>
    <property type="match status" value="1"/>
</dbReference>
<feature type="domain" description="NACHT" evidence="1">
    <location>
        <begin position="240"/>
        <end position="383"/>
    </location>
</feature>
<dbReference type="InterPro" id="IPR007111">
    <property type="entry name" value="NACHT_NTPase"/>
</dbReference>
<dbReference type="SUPFAM" id="SSF48371">
    <property type="entry name" value="ARM repeat"/>
    <property type="match status" value="1"/>
</dbReference>
<sequence length="1273" mass="142006">MAMAKRSDLVDALAAVAVSALSGPLGAIGVSAAGELVKLFQKVRGRTSEERELQKQIREAITAWAKGEHLGQDVVDRGLAWAIEYVQAAGCQHELIAEADFDPTRAAEAVLTPAKARDEYWGTDPEYGVAERAVHITYSALCPKLKAEGGVVLAAIQASRNEIRGSIDQLREDLLGVADRHELIDYLEKQIREWDYSPWTQGREWTQDRRPSQLERTLEIADEQRTMSPAEALEGVWLLTVLGGPGSGKTWLARRLAREAAETALEQLRDPRVDPASVELPLFTTVAEWIKRHGTGFEGLVEAALPHESQQKIRRLVLRPGSWVLAVADSLDEGVAVNQARRLLNSLTSSRTRLVMTSRPEAWHSAASGLCATQDTRVGTLTELRYPKDVHGYIKAWFTESPPTAQHLIRQLERRRELRATATSPLLLTFYCMLTEQEPDQELPRRRRELYRTIIDLLLAGGWATTEEPVDTAKCRAILQQWAWDAVKDAVTPAGLGVWPETITTNCTTLNMSTATERALDNVTPKQEHPRSGLYDHKQVERRFLHRTLWEYLVSEHLATFSATKAAKALLPHIWFDPDWHVTLPMAIAAHRRRSKLVDRLWAHHTDHPTPAQKVVNDHLEELMLEVAAQTDPKDWDKAGQARIRSLRESFAPQHPELIASSAHWGSPSHVEAILAELLSSTLWRIPDLVFELSALEINVKERAEARRNILATLAGLNWISTALIGPSPGWIPTLVHILLSLEPSDEERAEARRNILTTLTNTYPQEVPDLAFALSALEPNIKERTEARHSILTTLTKAYPQEIPDLVLALLSLKPNDIERAEARQTILTTLTNTDTPTAKLYTAAPNLARALLSLEPNDIERAEARQTILTTLTNTDTPTAKLYTAAPNLARALLSLEPNDKERAEARQTILTTLTNTNSDRVIPLVQVLSTLKPDDAEQAKTRRAILDALPNTTPQTIPDLVCTFSGLKPNDEERTKARQTILTALTSTAPGRAPNLVRALSELKPNDEERTKARQTILTTLTSAEPWEIPNLVPALSALEPTDEERTKARQIILTIFPRTDSTGVHFLMRELRALGVTDDERRETRRTIITALTNTGPHTILDLISELLVLEPTDEEQTEARQIILTKLTNADSIAVCFLVRELRALRVTDDERTESRRSILTALTNTDPRTVPDLIGELSALEPTDKERMEARRTILTTLTNTNPWAVPYLVAPLSKLEISDEERTEARKAILTALINADSSTLHELVGLLRQFTPVHDWLAALGLESV</sequence>
<dbReference type="SUPFAM" id="SSF52540">
    <property type="entry name" value="P-loop containing nucleoside triphosphate hydrolases"/>
    <property type="match status" value="1"/>
</dbReference>
<dbReference type="PANTHER" id="PTHR46844:SF1">
    <property type="entry name" value="SLR5058 PROTEIN"/>
    <property type="match status" value="1"/>
</dbReference>
<dbReference type="AlphaFoldDB" id="A0AB37HSF7"/>
<dbReference type="RefSeq" id="WP_041696176.1">
    <property type="nucleotide sequence ID" value="NZ_CP040007.1"/>
</dbReference>